<evidence type="ECO:0000313" key="2">
    <source>
        <dbReference type="Proteomes" id="UP001210770"/>
    </source>
</evidence>
<reference evidence="1" key="1">
    <citation type="submission" date="2023-01" db="EMBL/GenBank/DDBJ databases">
        <title>Comparative genomic analysis of cold water coral derived Sulfitobacter faviae: insights into their metabolism and habitat adaptation.</title>
        <authorList>
            <person name="Guo Y."/>
            <person name="Lin S."/>
            <person name="Huang Z."/>
            <person name="Tang K."/>
            <person name="Wang X."/>
        </authorList>
    </citation>
    <scope>NUCLEOTIDE SEQUENCE</scope>
    <source>
        <strain evidence="1">SCSIO W_1865</strain>
    </source>
</reference>
<organism evidence="1 2">
    <name type="scientific">Sulfitobacter faviae</name>
    <dbReference type="NCBI Taxonomy" id="1775881"/>
    <lineage>
        <taxon>Bacteria</taxon>
        <taxon>Pseudomonadati</taxon>
        <taxon>Pseudomonadota</taxon>
        <taxon>Alphaproteobacteria</taxon>
        <taxon>Rhodobacterales</taxon>
        <taxon>Roseobacteraceae</taxon>
        <taxon>Sulfitobacter</taxon>
    </lineage>
</organism>
<accession>A0AAX3LKX0</accession>
<gene>
    <name evidence="1" type="ORF">PL336_11255</name>
</gene>
<evidence type="ECO:0000313" key="1">
    <source>
        <dbReference type="EMBL" id="WCE69376.1"/>
    </source>
</evidence>
<dbReference type="RefSeq" id="WP_271687705.1">
    <property type="nucleotide sequence ID" value="NZ_CP116423.1"/>
</dbReference>
<protein>
    <recommendedName>
        <fullName evidence="3">DUF4034 domain-containing protein</fullName>
    </recommendedName>
</protein>
<proteinExistence type="predicted"/>
<dbReference type="EMBL" id="CP116423">
    <property type="protein sequence ID" value="WCE69376.1"/>
    <property type="molecule type" value="Genomic_DNA"/>
</dbReference>
<evidence type="ECO:0008006" key="3">
    <source>
        <dbReference type="Google" id="ProtNLM"/>
    </source>
</evidence>
<sequence>MKKLSHMIPSALQGFFAKPAPQAPEFEPLEMPLLRRRAPRDALLRISCPDPTAEEMQRDRHQYRAQWLVRQERWEEMAELLQEADENREMTPGAMPVAELMAFGARADVILAAEHALYDGKPASDAPLMAGIEALEHVLADHAGSAMIAAIVAQAHMDIGWAWRGTGWDSDVPARNHAAFAAHFERAEQILAPFDKDTAASPLLAATHCALLGGTGGDARAVADRYARLIDLNPANPRPMRAMGNHLLPRWHGSYDQLELEARRTAARTQETWGAGGYTWVQFDAISCDAQACANLDVPFFIEGLHDILARRPDPHTANLLAAYCASAIGQAPETEDAAGAVRAEIADCARWIVRDHMTELHPMLWAHAARGFDNNLRVRSARRFAASGRDEAMRIITGLFQREIEAGKRVIFTEGRRQIAVPG</sequence>
<name>A0AAX3LKX0_9RHOB</name>
<dbReference type="AlphaFoldDB" id="A0AAX3LKX0"/>
<dbReference type="Proteomes" id="UP001210770">
    <property type="component" value="Chromosome"/>
</dbReference>